<dbReference type="Pfam" id="PF01490">
    <property type="entry name" value="Aa_trans"/>
    <property type="match status" value="1"/>
</dbReference>
<feature type="transmembrane region" description="Helical" evidence="6">
    <location>
        <begin position="190"/>
        <end position="208"/>
    </location>
</feature>
<feature type="transmembrane region" description="Helical" evidence="6">
    <location>
        <begin position="68"/>
        <end position="88"/>
    </location>
</feature>
<dbReference type="AlphaFoldDB" id="A0A7E6F1B7"/>
<feature type="domain" description="Amino acid transporter transmembrane" evidence="7">
    <location>
        <begin position="65"/>
        <end position="461"/>
    </location>
</feature>
<feature type="transmembrane region" description="Helical" evidence="6">
    <location>
        <begin position="403"/>
        <end position="426"/>
    </location>
</feature>
<evidence type="ECO:0000256" key="1">
    <source>
        <dbReference type="ARBA" id="ARBA00004141"/>
    </source>
</evidence>
<evidence type="ECO:0000259" key="7">
    <source>
        <dbReference type="Pfam" id="PF01490"/>
    </source>
</evidence>
<reference evidence="9" key="1">
    <citation type="submission" date="2025-08" db="UniProtKB">
        <authorList>
            <consortium name="RefSeq"/>
        </authorList>
    </citation>
    <scope>IDENTIFICATION</scope>
</reference>
<dbReference type="KEGG" id="osn:115226200"/>
<organism evidence="8 9">
    <name type="scientific">Octopus sinensis</name>
    <name type="common">East Asian common octopus</name>
    <dbReference type="NCBI Taxonomy" id="2607531"/>
    <lineage>
        <taxon>Eukaryota</taxon>
        <taxon>Metazoa</taxon>
        <taxon>Spiralia</taxon>
        <taxon>Lophotrochozoa</taxon>
        <taxon>Mollusca</taxon>
        <taxon>Cephalopoda</taxon>
        <taxon>Coleoidea</taxon>
        <taxon>Octopodiformes</taxon>
        <taxon>Octopoda</taxon>
        <taxon>Incirrata</taxon>
        <taxon>Octopodidae</taxon>
        <taxon>Octopus</taxon>
    </lineage>
</organism>
<evidence type="ECO:0000313" key="9">
    <source>
        <dbReference type="RefSeq" id="XP_036361621.1"/>
    </source>
</evidence>
<dbReference type="RefSeq" id="XP_036361621.1">
    <property type="nucleotide sequence ID" value="XM_036505728.1"/>
</dbReference>
<keyword evidence="2 6" id="KW-0812">Transmembrane</keyword>
<dbReference type="Proteomes" id="UP000515154">
    <property type="component" value="Linkage group LG1"/>
</dbReference>
<feature type="transmembrane region" description="Helical" evidence="6">
    <location>
        <begin position="253"/>
        <end position="276"/>
    </location>
</feature>
<feature type="transmembrane region" description="Helical" evidence="6">
    <location>
        <begin position="94"/>
        <end position="118"/>
    </location>
</feature>
<dbReference type="GO" id="GO:0016020">
    <property type="term" value="C:membrane"/>
    <property type="evidence" value="ECO:0007669"/>
    <property type="project" value="UniProtKB-SubCell"/>
</dbReference>
<evidence type="ECO:0000256" key="3">
    <source>
        <dbReference type="ARBA" id="ARBA00022989"/>
    </source>
</evidence>
<gene>
    <name evidence="9" type="primary">LOC115226200</name>
</gene>
<dbReference type="GO" id="GO:0015179">
    <property type="term" value="F:L-amino acid transmembrane transporter activity"/>
    <property type="evidence" value="ECO:0007669"/>
    <property type="project" value="TreeGrafter"/>
</dbReference>
<accession>A0A7E6F1B7</accession>
<keyword evidence="4 6" id="KW-0472">Membrane</keyword>
<feature type="transmembrane region" description="Helical" evidence="6">
    <location>
        <begin position="213"/>
        <end position="233"/>
    </location>
</feature>
<protein>
    <submittedName>
        <fullName evidence="9">Sodium-coupled neutral amino acid transporter 8</fullName>
    </submittedName>
</protein>
<feature type="transmembrane region" description="Helical" evidence="6">
    <location>
        <begin position="438"/>
        <end position="465"/>
    </location>
</feature>
<feature type="transmembrane region" description="Helical" evidence="6">
    <location>
        <begin position="377"/>
        <end position="397"/>
    </location>
</feature>
<dbReference type="InterPro" id="IPR013057">
    <property type="entry name" value="AA_transpt_TM"/>
</dbReference>
<evidence type="ECO:0000256" key="6">
    <source>
        <dbReference type="SAM" id="Phobius"/>
    </source>
</evidence>
<dbReference type="PANTHER" id="PTHR22950">
    <property type="entry name" value="AMINO ACID TRANSPORTER"/>
    <property type="match status" value="1"/>
</dbReference>
<feature type="transmembrane region" description="Helical" evidence="6">
    <location>
        <begin position="139"/>
        <end position="162"/>
    </location>
</feature>
<comment type="subcellular location">
    <subcellularLocation>
        <location evidence="1">Membrane</location>
        <topology evidence="1">Multi-pass membrane protein</topology>
    </subcellularLocation>
</comment>
<feature type="transmembrane region" description="Helical" evidence="6">
    <location>
        <begin position="288"/>
        <end position="311"/>
    </location>
</feature>
<evidence type="ECO:0000256" key="2">
    <source>
        <dbReference type="ARBA" id="ARBA00022692"/>
    </source>
</evidence>
<keyword evidence="8" id="KW-1185">Reference proteome</keyword>
<evidence type="ECO:0000256" key="5">
    <source>
        <dbReference type="SAM" id="MobiDB-lite"/>
    </source>
</evidence>
<dbReference type="PANTHER" id="PTHR22950:SF652">
    <property type="entry name" value="TRANSMEMBRANE AMINO ACID TRANSPORTER FAMILY PROTEIN"/>
    <property type="match status" value="1"/>
</dbReference>
<evidence type="ECO:0000256" key="4">
    <source>
        <dbReference type="ARBA" id="ARBA00023136"/>
    </source>
</evidence>
<name>A0A7E6F1B7_9MOLL</name>
<keyword evidence="3 6" id="KW-1133">Transmembrane helix</keyword>
<feature type="region of interest" description="Disordered" evidence="5">
    <location>
        <begin position="1"/>
        <end position="21"/>
    </location>
</feature>
<evidence type="ECO:0000313" key="8">
    <source>
        <dbReference type="Proteomes" id="UP000515154"/>
    </source>
</evidence>
<feature type="transmembrane region" description="Helical" evidence="6">
    <location>
        <begin position="331"/>
        <end position="356"/>
    </location>
</feature>
<proteinExistence type="predicted"/>
<sequence>MSERSQILHNSEKERNSGFNEQSNFYRSVDKDLNACNDSSISTTDDDSSSLINTTEAKNNAESTKCTVGFLLVNATVGIGIINLPEAYQQVDNLALAISIHCIICGCSFISMFIVAYASDKTQRSSYQDIMFDFYGEKGRALTSVFIFVSIYLYCTSLMVLIGDQIEEFTIFLDHNFYCNHHVWYTRREFVTVIIMIILLPFCFHKFINYLKYISTVGTAAFLYVSLLVFVKYTQTHSPSSPVKTPHERSKAIIYFIIDVLVCYEAQVSSVPIYSSMKHRNLRSYTKVLCGAFALATFFYMLMGVFGSLSFGSEVHSDILLSYKNPDVPVLIAVILLAVKGISSYTIIFFPGRSAVRSLWCQYWKFSDEETERKENIHTIVITSFWIASNTLMAMLLSNIRYFISFLGPFASTLTFILPAICLYRYTKDRGNKKEWKYNATIGLSIFFIISGLCFIGLSVIVMVFEYQNGESKSVSCETLSNVTYH</sequence>